<gene>
    <name evidence="3" type="ORF">AAW01_10815</name>
</gene>
<dbReference type="SUPFAM" id="SSF48173">
    <property type="entry name" value="Cryptochrome/photolyase FAD-binding domain"/>
    <property type="match status" value="1"/>
</dbReference>
<dbReference type="InterPro" id="IPR002081">
    <property type="entry name" value="Cryptochrome/DNA_photolyase_1"/>
</dbReference>
<dbReference type="OrthoDB" id="9772484at2"/>
<keyword evidence="1" id="KW-0274">FAD</keyword>
<feature type="binding site" evidence="1">
    <location>
        <begin position="177"/>
        <end position="179"/>
    </location>
    <ligand>
        <name>FAD</name>
        <dbReference type="ChEBI" id="CHEBI:57692"/>
    </ligand>
</feature>
<comment type="cofactor">
    <cofactor evidence="1">
        <name>FAD</name>
        <dbReference type="ChEBI" id="CHEBI:57692"/>
    </cofactor>
    <text evidence="1">Binds 1 FAD per subunit.</text>
</comment>
<dbReference type="KEGG" id="egn:BMF35_a1161"/>
<feature type="region of interest" description="Disordered" evidence="2">
    <location>
        <begin position="211"/>
        <end position="246"/>
    </location>
</feature>
<dbReference type="InterPro" id="IPR036134">
    <property type="entry name" value="Crypto/Photolyase_FAD-like_sf"/>
</dbReference>
<keyword evidence="1" id="KW-0285">Flavoprotein</keyword>
<feature type="compositionally biased region" description="Basic and acidic residues" evidence="2">
    <location>
        <begin position="232"/>
        <end position="243"/>
    </location>
</feature>
<feature type="binding site" evidence="1">
    <location>
        <begin position="76"/>
        <end position="83"/>
    </location>
    <ligand>
        <name>FAD</name>
        <dbReference type="ChEBI" id="CHEBI:57692"/>
    </ligand>
</feature>
<dbReference type="PANTHER" id="PTHR11455">
    <property type="entry name" value="CRYPTOCHROME"/>
    <property type="match status" value="1"/>
</dbReference>
<evidence type="ECO:0000313" key="3">
    <source>
        <dbReference type="EMBL" id="KLE31929.1"/>
    </source>
</evidence>
<dbReference type="PANTHER" id="PTHR11455:SF9">
    <property type="entry name" value="CRYPTOCHROME CIRCADIAN CLOCK 5 ISOFORM X1"/>
    <property type="match status" value="1"/>
</dbReference>
<dbReference type="Gene3D" id="1.10.579.10">
    <property type="entry name" value="DNA Cyclobutane Dipyrimidine Photolyase, subunit A, domain 3"/>
    <property type="match status" value="1"/>
</dbReference>
<evidence type="ECO:0000313" key="4">
    <source>
        <dbReference type="Proteomes" id="UP000053070"/>
    </source>
</evidence>
<feature type="region of interest" description="Disordered" evidence="2">
    <location>
        <begin position="22"/>
        <end position="41"/>
    </location>
</feature>
<dbReference type="RefSeq" id="WP_047007280.1">
    <property type="nucleotide sequence ID" value="NZ_CP018097.1"/>
</dbReference>
<organism evidence="3 4">
    <name type="scientific">Aurantiacibacter gangjinensis</name>
    <dbReference type="NCBI Taxonomy" id="502682"/>
    <lineage>
        <taxon>Bacteria</taxon>
        <taxon>Pseudomonadati</taxon>
        <taxon>Pseudomonadota</taxon>
        <taxon>Alphaproteobacteria</taxon>
        <taxon>Sphingomonadales</taxon>
        <taxon>Erythrobacteraceae</taxon>
        <taxon>Aurantiacibacter</taxon>
    </lineage>
</organism>
<keyword evidence="4" id="KW-1185">Reference proteome</keyword>
<dbReference type="Pfam" id="PF03441">
    <property type="entry name" value="FAD_binding_7"/>
    <property type="match status" value="1"/>
</dbReference>
<dbReference type="PATRIC" id="fig|502682.8.peg.2198"/>
<evidence type="ECO:0000256" key="1">
    <source>
        <dbReference type="PIRSR" id="PIRSR602081-1"/>
    </source>
</evidence>
<proteinExistence type="predicted"/>
<sequence length="402" mass="45074">MDWTADRSTALRRLQEFAPDAGRRYASSRNHDTGPGRSNVSQLSPWLHAGLLSEREVLAAVLTHHSPSQAEKFVSEVFWRIYFKGFLEQHPSIWRAYCDDRDAALADLDDNAGRRTAYNEAVEGRTGIAAFDHWARELVETGYLHNHARMWFASIWIFTLKLDWTLGADFFLRHLMDGDAASNTLNWRWVAGLHTKGKTYLARQGNITRYTSDHPEGSLEADGLTSEAPALEEDRDHPRRDLDLPDGDLPQGRYALLLHDEAASHAPLALEQPPALVIGAARPDARSPLPIGDKARDFALQAVAKGVVSASEAFECPSVDWGHGDRPEDILQAQEIDYVVAPYLPVGWTRDSLWPRLEPLANSDRLTQILPELARQTWPEARAGFYRVRKAIPDILDTAGFS</sequence>
<dbReference type="Proteomes" id="UP000053070">
    <property type="component" value="Unassembled WGS sequence"/>
</dbReference>
<dbReference type="GO" id="GO:0071949">
    <property type="term" value="F:FAD binding"/>
    <property type="evidence" value="ECO:0007669"/>
    <property type="project" value="TreeGrafter"/>
</dbReference>
<keyword evidence="3" id="KW-0456">Lyase</keyword>
<reference evidence="3 4" key="1">
    <citation type="submission" date="2015-04" db="EMBL/GenBank/DDBJ databases">
        <title>The draft genome sequence of Erythrobacr gangjinensis K7-2.</title>
        <authorList>
            <person name="Zhuang L."/>
            <person name="Liu Y."/>
            <person name="Shao Z."/>
        </authorList>
    </citation>
    <scope>NUCLEOTIDE SEQUENCE [LARGE SCALE GENOMIC DNA]</scope>
    <source>
        <strain evidence="3 4">K7-2</strain>
    </source>
</reference>
<protein>
    <submittedName>
        <fullName evidence="3">DNA photolyase</fullName>
    </submittedName>
</protein>
<dbReference type="InterPro" id="IPR005101">
    <property type="entry name" value="Cryptochr/Photolyase_FAD-bd"/>
</dbReference>
<dbReference type="Gene3D" id="1.25.40.80">
    <property type="match status" value="1"/>
</dbReference>
<feature type="binding site" evidence="1">
    <location>
        <position position="73"/>
    </location>
    <ligand>
        <name>FAD</name>
        <dbReference type="ChEBI" id="CHEBI:57692"/>
    </ligand>
</feature>
<evidence type="ECO:0000256" key="2">
    <source>
        <dbReference type="SAM" id="MobiDB-lite"/>
    </source>
</evidence>
<dbReference type="EMBL" id="LBHC01000002">
    <property type="protein sequence ID" value="KLE31929.1"/>
    <property type="molecule type" value="Genomic_DNA"/>
</dbReference>
<name>A0A0G9MMT6_9SPHN</name>
<dbReference type="GO" id="GO:0003677">
    <property type="term" value="F:DNA binding"/>
    <property type="evidence" value="ECO:0007669"/>
    <property type="project" value="TreeGrafter"/>
</dbReference>
<feature type="binding site" evidence="1">
    <location>
        <position position="25"/>
    </location>
    <ligand>
        <name>FAD</name>
        <dbReference type="ChEBI" id="CHEBI:57692"/>
    </ligand>
</feature>
<dbReference type="STRING" id="502682.BMF35_a1161"/>
<dbReference type="AlphaFoldDB" id="A0A0G9MMT6"/>
<comment type="caution">
    <text evidence="3">The sequence shown here is derived from an EMBL/GenBank/DDBJ whole genome shotgun (WGS) entry which is preliminary data.</text>
</comment>
<accession>A0A0G9MMT6</accession>
<dbReference type="GO" id="GO:0003904">
    <property type="term" value="F:deoxyribodipyrimidine photo-lyase activity"/>
    <property type="evidence" value="ECO:0007669"/>
    <property type="project" value="TreeGrafter"/>
</dbReference>